<feature type="compositionally biased region" description="Polar residues" evidence="1">
    <location>
        <begin position="664"/>
        <end position="678"/>
    </location>
</feature>
<dbReference type="InterPro" id="IPR011598">
    <property type="entry name" value="bHLH_dom"/>
</dbReference>
<feature type="compositionally biased region" description="Low complexity" evidence="1">
    <location>
        <begin position="268"/>
        <end position="325"/>
    </location>
</feature>
<dbReference type="EMBL" id="ML213516">
    <property type="protein sequence ID" value="TFK49355.1"/>
    <property type="molecule type" value="Genomic_DNA"/>
</dbReference>
<feature type="region of interest" description="Disordered" evidence="1">
    <location>
        <begin position="173"/>
        <end position="208"/>
    </location>
</feature>
<dbReference type="Gene3D" id="4.10.280.10">
    <property type="entry name" value="Helix-loop-helix DNA-binding domain"/>
    <property type="match status" value="1"/>
</dbReference>
<feature type="compositionally biased region" description="Low complexity" evidence="1">
    <location>
        <begin position="38"/>
        <end position="69"/>
    </location>
</feature>
<protein>
    <recommendedName>
        <fullName evidence="2">BHLH domain-containing protein</fullName>
    </recommendedName>
</protein>
<feature type="region of interest" description="Disordered" evidence="1">
    <location>
        <begin position="443"/>
        <end position="531"/>
    </location>
</feature>
<feature type="compositionally biased region" description="Pro residues" evidence="1">
    <location>
        <begin position="246"/>
        <end position="257"/>
    </location>
</feature>
<feature type="compositionally biased region" description="Acidic residues" evidence="1">
    <location>
        <begin position="447"/>
        <end position="469"/>
    </location>
</feature>
<feature type="region of interest" description="Disordered" evidence="1">
    <location>
        <begin position="1"/>
        <end position="80"/>
    </location>
</feature>
<dbReference type="PANTHER" id="PTHR47336:SF2">
    <property type="entry name" value="TRANSCRIPTION FACTOR HMS1-RELATED"/>
    <property type="match status" value="1"/>
</dbReference>
<dbReference type="Proteomes" id="UP000305948">
    <property type="component" value="Unassembled WGS sequence"/>
</dbReference>
<dbReference type="InterPro" id="IPR052099">
    <property type="entry name" value="Regulatory_TF_Diverse"/>
</dbReference>
<dbReference type="SUPFAM" id="SSF47459">
    <property type="entry name" value="HLH, helix-loop-helix DNA-binding domain"/>
    <property type="match status" value="1"/>
</dbReference>
<feature type="compositionally biased region" description="Pro residues" evidence="1">
    <location>
        <begin position="521"/>
        <end position="531"/>
    </location>
</feature>
<dbReference type="GO" id="GO:0046983">
    <property type="term" value="F:protein dimerization activity"/>
    <property type="evidence" value="ECO:0007669"/>
    <property type="project" value="InterPro"/>
</dbReference>
<feature type="region of interest" description="Disordered" evidence="1">
    <location>
        <begin position="237"/>
        <end position="336"/>
    </location>
</feature>
<name>A0A5C3MWW7_9AGAM</name>
<proteinExistence type="predicted"/>
<dbReference type="PANTHER" id="PTHR47336">
    <property type="entry name" value="TRANSCRIPTION FACTOR HMS1-RELATED"/>
    <property type="match status" value="1"/>
</dbReference>
<evidence type="ECO:0000313" key="4">
    <source>
        <dbReference type="Proteomes" id="UP000305948"/>
    </source>
</evidence>
<evidence type="ECO:0000256" key="1">
    <source>
        <dbReference type="SAM" id="MobiDB-lite"/>
    </source>
</evidence>
<dbReference type="PROSITE" id="PS50888">
    <property type="entry name" value="BHLH"/>
    <property type="match status" value="1"/>
</dbReference>
<dbReference type="STRING" id="5364.A0A5C3MWW7"/>
<feature type="region of interest" description="Disordered" evidence="1">
    <location>
        <begin position="660"/>
        <end position="689"/>
    </location>
</feature>
<dbReference type="OrthoDB" id="2133190at2759"/>
<gene>
    <name evidence="3" type="ORF">OE88DRAFT_1662871</name>
</gene>
<dbReference type="Pfam" id="PF00010">
    <property type="entry name" value="HLH"/>
    <property type="match status" value="1"/>
</dbReference>
<feature type="domain" description="BHLH" evidence="2">
    <location>
        <begin position="327"/>
        <end position="404"/>
    </location>
</feature>
<feature type="compositionally biased region" description="Polar residues" evidence="1">
    <location>
        <begin position="14"/>
        <end position="23"/>
    </location>
</feature>
<feature type="compositionally biased region" description="Polar residues" evidence="1">
    <location>
        <begin position="70"/>
        <end position="80"/>
    </location>
</feature>
<accession>A0A5C3MWW7</accession>
<dbReference type="SMART" id="SM00353">
    <property type="entry name" value="HLH"/>
    <property type="match status" value="1"/>
</dbReference>
<dbReference type="AlphaFoldDB" id="A0A5C3MWW7"/>
<keyword evidence="4" id="KW-1185">Reference proteome</keyword>
<dbReference type="InterPro" id="IPR036638">
    <property type="entry name" value="HLH_DNA-bd_sf"/>
</dbReference>
<feature type="compositionally biased region" description="Low complexity" evidence="1">
    <location>
        <begin position="173"/>
        <end position="186"/>
    </location>
</feature>
<evidence type="ECO:0000313" key="3">
    <source>
        <dbReference type="EMBL" id="TFK49355.1"/>
    </source>
</evidence>
<evidence type="ECO:0000259" key="2">
    <source>
        <dbReference type="PROSITE" id="PS50888"/>
    </source>
</evidence>
<reference evidence="3 4" key="1">
    <citation type="journal article" date="2019" name="Nat. Ecol. Evol.">
        <title>Megaphylogeny resolves global patterns of mushroom evolution.</title>
        <authorList>
            <person name="Varga T."/>
            <person name="Krizsan K."/>
            <person name="Foldi C."/>
            <person name="Dima B."/>
            <person name="Sanchez-Garcia M."/>
            <person name="Sanchez-Ramirez S."/>
            <person name="Szollosi G.J."/>
            <person name="Szarkandi J.G."/>
            <person name="Papp V."/>
            <person name="Albert L."/>
            <person name="Andreopoulos W."/>
            <person name="Angelini C."/>
            <person name="Antonin V."/>
            <person name="Barry K.W."/>
            <person name="Bougher N.L."/>
            <person name="Buchanan P."/>
            <person name="Buyck B."/>
            <person name="Bense V."/>
            <person name="Catcheside P."/>
            <person name="Chovatia M."/>
            <person name="Cooper J."/>
            <person name="Damon W."/>
            <person name="Desjardin D."/>
            <person name="Finy P."/>
            <person name="Geml J."/>
            <person name="Haridas S."/>
            <person name="Hughes K."/>
            <person name="Justo A."/>
            <person name="Karasinski D."/>
            <person name="Kautmanova I."/>
            <person name="Kiss B."/>
            <person name="Kocsube S."/>
            <person name="Kotiranta H."/>
            <person name="LaButti K.M."/>
            <person name="Lechner B.E."/>
            <person name="Liimatainen K."/>
            <person name="Lipzen A."/>
            <person name="Lukacs Z."/>
            <person name="Mihaltcheva S."/>
            <person name="Morgado L.N."/>
            <person name="Niskanen T."/>
            <person name="Noordeloos M.E."/>
            <person name="Ohm R.A."/>
            <person name="Ortiz-Santana B."/>
            <person name="Ovrebo C."/>
            <person name="Racz N."/>
            <person name="Riley R."/>
            <person name="Savchenko A."/>
            <person name="Shiryaev A."/>
            <person name="Soop K."/>
            <person name="Spirin V."/>
            <person name="Szebenyi C."/>
            <person name="Tomsovsky M."/>
            <person name="Tulloss R.E."/>
            <person name="Uehling J."/>
            <person name="Grigoriev I.V."/>
            <person name="Vagvolgyi C."/>
            <person name="Papp T."/>
            <person name="Martin F.M."/>
            <person name="Miettinen O."/>
            <person name="Hibbett D.S."/>
            <person name="Nagy L.G."/>
        </authorList>
    </citation>
    <scope>NUCLEOTIDE SEQUENCE [LARGE SCALE GENOMIC DNA]</scope>
    <source>
        <strain evidence="3 4">OMC1185</strain>
    </source>
</reference>
<organism evidence="3 4">
    <name type="scientific">Heliocybe sulcata</name>
    <dbReference type="NCBI Taxonomy" id="5364"/>
    <lineage>
        <taxon>Eukaryota</taxon>
        <taxon>Fungi</taxon>
        <taxon>Dikarya</taxon>
        <taxon>Basidiomycota</taxon>
        <taxon>Agaricomycotina</taxon>
        <taxon>Agaricomycetes</taxon>
        <taxon>Gloeophyllales</taxon>
        <taxon>Gloeophyllaceae</taxon>
        <taxon>Heliocybe</taxon>
    </lineage>
</organism>
<sequence length="1059" mass="114548">MDNPVISSSWSSSENLDSKQPQSELLDPSDPLNLILNNMSSNGDSSMEDSSSSSHGSPPDWSDLSSLWSNSAPEQDTSMTENSKFTQDMNMDFNFSFPMDLDFNPASSIDPSALNLNANGVSPLNFSGLSGTEGMFFPPHELLNVFPPSHQDNMSDASPFQFTGYETHPRRLSITSSASSSGASFSPVLEHNPPVDTSSPPAPRDLSDPAEELANKVRQAAGVTLAVPVSAQMQNAMASAMQAPQPKLPIPRLPRPNPDAAKTKRIAAKPGPASATASASTSRSSTSSPPPSVADSASSLPSPNPSLLSTCLPNTTTSPAAAPTTGRGKTSHTTIERRYRTNLNARIQSLRRAVPALRVLEQKEGKADFGDVIDERGFVDGVRVARKTSKASILGKAVDYIRVLKKRETRLKREQDGLRCLIFGLVGGPALLKEWEREWRQKFGGEEKDEIEGDEEESDDDDNSEEEEDGGRAKKKVKVSPVKPAAPKKDRKPPAPKPEPVPGADPSVVPEKRKRGRPRKVPLPAPAPPPEPVYATGDIAIAPAAVGNVQKQEEQPQPIVSAVPEAHGQQYLLAAFAFFSFFNSPLTSSQTATQHHTHTGTVLSPVPLLQQAESGIVWRDVVQVFHLVVSALVFLSIVVPWLPAALRKSKLSSLLLSPGMGVSRPSTSVGEQSAPPSQTRKRTRSTSKSGINAALRVALLPANRGLPYEGSRLREAMGVYEGVVGLVQSALIGKRKGGSYEARQAEQRAWGRLGEIVVLDGTTSVATRLQTYWCMRLYTPYFTASATDLCTLALIIHPVSKTTAEQSWARALQAEFIRPYERLVLETMTVGEAAERLAAERKRQERQSKRGYWASSPLRVLAEVLLCERLRHGSATLFVRTVLGKGRRTAEDDECHSAEALDPEEIMAMERERRRTIDAGKSLGGVTSELSEHLEKIWETGYCSPDALDSACDESQGELDAEVRPLIRALMLYRQIFPSCLAGSAGEGSISLILSPPPSPTRKNPELHKALRDALGSGVFEGLVAGAYGEGEKLSGLVEDARDQVVDMIVASERARRGF</sequence>